<gene>
    <name evidence="2" type="ORF">FZI19_20705</name>
</gene>
<feature type="domain" description="Enolase C-terminal" evidence="1">
    <location>
        <begin position="11"/>
        <end position="200"/>
    </location>
</feature>
<dbReference type="InterPro" id="IPR036849">
    <property type="entry name" value="Enolase-like_C_sf"/>
</dbReference>
<proteinExistence type="predicted"/>
<protein>
    <submittedName>
        <fullName evidence="2">Starvation-sensing protein RspA</fullName>
    </submittedName>
</protein>
<comment type="caution">
    <text evidence="2">The sequence shown here is derived from an EMBL/GenBank/DDBJ whole genome shotgun (WGS) entry which is preliminary data.</text>
</comment>
<dbReference type="PANTHER" id="PTHR48080">
    <property type="entry name" value="D-GALACTONATE DEHYDRATASE-RELATED"/>
    <property type="match status" value="1"/>
</dbReference>
<dbReference type="EMBL" id="WAGD01000093">
    <property type="protein sequence ID" value="KAB0871846.1"/>
    <property type="molecule type" value="Genomic_DNA"/>
</dbReference>
<dbReference type="Proteomes" id="UP000469927">
    <property type="component" value="Unassembled WGS sequence"/>
</dbReference>
<organism evidence="2 3">
    <name type="scientific">Cronobacter muytjensii</name>
    <dbReference type="NCBI Taxonomy" id="413501"/>
    <lineage>
        <taxon>Bacteria</taxon>
        <taxon>Pseudomonadati</taxon>
        <taxon>Pseudomonadota</taxon>
        <taxon>Gammaproteobacteria</taxon>
        <taxon>Enterobacterales</taxon>
        <taxon>Enterobacteriaceae</taxon>
        <taxon>Cronobacter</taxon>
    </lineage>
</organism>
<accession>A0ABQ6TV75</accession>
<dbReference type="InterPro" id="IPR029065">
    <property type="entry name" value="Enolase_C-like"/>
</dbReference>
<sequence>GAWFDQQEYMSNTVEMFRALREKYGWKLHFLHDVHERLFPQQAVQLAKQLEPYQPYFIEDILPPQQSAWLEQVRQQSCVPLAMGELFNNPAEWHDLIVNRRIDFIRCHISQIGGITPALKLAHLCHAFGVRLAWHGPGDMTPIGVAVNTHLNIHLHNAAIQEFIPRSAMTDNVFPGAPEVKEGFIYPPVNAGIGVGFNEELALACPGVYRPHEWTQSRLPDGTLHTP</sequence>
<dbReference type="InterPro" id="IPR034593">
    <property type="entry name" value="DgoD-like"/>
</dbReference>
<dbReference type="SUPFAM" id="SSF51604">
    <property type="entry name" value="Enolase C-terminal domain-like"/>
    <property type="match status" value="1"/>
</dbReference>
<dbReference type="PANTHER" id="PTHR48080:SF6">
    <property type="entry name" value="STARVATION-SENSING PROTEIN RSPA"/>
    <property type="match status" value="1"/>
</dbReference>
<dbReference type="RefSeq" id="WP_318527342.1">
    <property type="nucleotide sequence ID" value="NZ_WAGD01000093.1"/>
</dbReference>
<feature type="non-terminal residue" evidence="2">
    <location>
        <position position="1"/>
    </location>
</feature>
<evidence type="ECO:0000313" key="3">
    <source>
        <dbReference type="Proteomes" id="UP000469927"/>
    </source>
</evidence>
<evidence type="ECO:0000313" key="2">
    <source>
        <dbReference type="EMBL" id="KAB0871846.1"/>
    </source>
</evidence>
<evidence type="ECO:0000259" key="1">
    <source>
        <dbReference type="Pfam" id="PF13378"/>
    </source>
</evidence>
<keyword evidence="3" id="KW-1185">Reference proteome</keyword>
<name>A0ABQ6TV75_9ENTR</name>
<reference evidence="2 3" key="1">
    <citation type="submission" date="2019-08" db="EMBL/GenBank/DDBJ databases">
        <title>Prevalence, distribution, and phylogeny of type two toxin-antitoxin genes possessed by Cronobacter species where C. sakazakii homologs follow sequence type lineages.</title>
        <authorList>
            <person name="Finkelstein S."/>
            <person name="Negrete F."/>
            <person name="Jang H."/>
            <person name="Gopinath G.R."/>
            <person name="Tall B.D."/>
        </authorList>
    </citation>
    <scope>NUCLEOTIDE SEQUENCE [LARGE SCALE GENOMIC DNA]</scope>
    <source>
        <strain evidence="2 3">MOD1_GK1257</strain>
    </source>
</reference>
<dbReference type="Pfam" id="PF13378">
    <property type="entry name" value="MR_MLE_C"/>
    <property type="match status" value="1"/>
</dbReference>
<dbReference type="Gene3D" id="3.20.20.120">
    <property type="entry name" value="Enolase-like C-terminal domain"/>
    <property type="match status" value="1"/>
</dbReference>